<sequence length="80" mass="8815">MSIPAWKRPKATPSRSCVRCSAYWTMSAWRWRAAPTRSPNGRARTGSAAFAGRRPNASRTSSACVARPVASRPIRAFRPP</sequence>
<dbReference type="AlphaFoldDB" id="A0A9P6XQF8"/>
<proteinExistence type="predicted"/>
<evidence type="ECO:0000313" key="2">
    <source>
        <dbReference type="EMBL" id="KAG1530171.1"/>
    </source>
</evidence>
<evidence type="ECO:0000256" key="1">
    <source>
        <dbReference type="SAM" id="MobiDB-lite"/>
    </source>
</evidence>
<comment type="caution">
    <text evidence="2">The sequence shown here is derived from an EMBL/GenBank/DDBJ whole genome shotgun (WGS) entry which is preliminary data.</text>
</comment>
<accession>A0A9P6XQF8</accession>
<gene>
    <name evidence="2" type="ORF">G6F50_017495</name>
</gene>
<reference evidence="2 3" key="1">
    <citation type="journal article" date="2020" name="Microb. Genom.">
        <title>Genetic diversity of clinical and environmental Mucorales isolates obtained from an investigation of mucormycosis cases among solid organ transplant recipients.</title>
        <authorList>
            <person name="Nguyen M.H."/>
            <person name="Kaul D."/>
            <person name="Muto C."/>
            <person name="Cheng S.J."/>
            <person name="Richter R.A."/>
            <person name="Bruno V.M."/>
            <person name="Liu G."/>
            <person name="Beyhan S."/>
            <person name="Sundermann A.J."/>
            <person name="Mounaud S."/>
            <person name="Pasculle A.W."/>
            <person name="Nierman W.C."/>
            <person name="Driscoll E."/>
            <person name="Cumbie R."/>
            <person name="Clancy C.J."/>
            <person name="Dupont C.L."/>
        </authorList>
    </citation>
    <scope>NUCLEOTIDE SEQUENCE [LARGE SCALE GENOMIC DNA]</scope>
    <source>
        <strain evidence="2 3">GL24</strain>
    </source>
</reference>
<name>A0A9P6XQF8_9FUNG</name>
<feature type="region of interest" description="Disordered" evidence="1">
    <location>
        <begin position="35"/>
        <end position="65"/>
    </location>
</feature>
<protein>
    <submittedName>
        <fullName evidence="2">Uncharacterized protein</fullName>
    </submittedName>
</protein>
<organism evidence="2 3">
    <name type="scientific">Rhizopus delemar</name>
    <dbReference type="NCBI Taxonomy" id="936053"/>
    <lineage>
        <taxon>Eukaryota</taxon>
        <taxon>Fungi</taxon>
        <taxon>Fungi incertae sedis</taxon>
        <taxon>Mucoromycota</taxon>
        <taxon>Mucoromycotina</taxon>
        <taxon>Mucoromycetes</taxon>
        <taxon>Mucorales</taxon>
        <taxon>Mucorineae</taxon>
        <taxon>Rhizopodaceae</taxon>
        <taxon>Rhizopus</taxon>
    </lineage>
</organism>
<keyword evidence="3" id="KW-1185">Reference proteome</keyword>
<evidence type="ECO:0000313" key="3">
    <source>
        <dbReference type="Proteomes" id="UP000740926"/>
    </source>
</evidence>
<dbReference type="Proteomes" id="UP000740926">
    <property type="component" value="Unassembled WGS sequence"/>
</dbReference>
<dbReference type="EMBL" id="JAANIU010013066">
    <property type="protein sequence ID" value="KAG1530171.1"/>
    <property type="molecule type" value="Genomic_DNA"/>
</dbReference>